<feature type="transmembrane region" description="Helical" evidence="1">
    <location>
        <begin position="87"/>
        <end position="111"/>
    </location>
</feature>
<keyword evidence="3" id="KW-1185">Reference proteome</keyword>
<keyword evidence="1" id="KW-1133">Transmembrane helix</keyword>
<organism evidence="2 3">
    <name type="scientific">Oikopleura dioica</name>
    <name type="common">Tunicate</name>
    <dbReference type="NCBI Taxonomy" id="34765"/>
    <lineage>
        <taxon>Eukaryota</taxon>
        <taxon>Metazoa</taxon>
        <taxon>Chordata</taxon>
        <taxon>Tunicata</taxon>
        <taxon>Appendicularia</taxon>
        <taxon>Copelata</taxon>
        <taxon>Oikopleuridae</taxon>
        <taxon>Oikopleura</taxon>
    </lineage>
</organism>
<reference evidence="2 3" key="1">
    <citation type="submission" date="2021-04" db="EMBL/GenBank/DDBJ databases">
        <authorList>
            <person name="Bliznina A."/>
        </authorList>
    </citation>
    <scope>NUCLEOTIDE SEQUENCE [LARGE SCALE GENOMIC DNA]</scope>
</reference>
<dbReference type="EMBL" id="OU015569">
    <property type="protein sequence ID" value="CAG5095771.1"/>
    <property type="molecule type" value="Genomic_DNA"/>
</dbReference>
<evidence type="ECO:0000256" key="1">
    <source>
        <dbReference type="SAM" id="Phobius"/>
    </source>
</evidence>
<name>A0ABN7SDE4_OIKDI</name>
<keyword evidence="1" id="KW-0472">Membrane</keyword>
<evidence type="ECO:0000313" key="3">
    <source>
        <dbReference type="Proteomes" id="UP001158576"/>
    </source>
</evidence>
<accession>A0ABN7SDE4</accession>
<evidence type="ECO:0000313" key="2">
    <source>
        <dbReference type="EMBL" id="CAG5095771.1"/>
    </source>
</evidence>
<keyword evidence="1" id="KW-0812">Transmembrane</keyword>
<dbReference type="Proteomes" id="UP001158576">
    <property type="component" value="Chromosome XSR"/>
</dbReference>
<protein>
    <submittedName>
        <fullName evidence="2">Oidioi.mRNA.OKI2018_I69.XSR.g14329.t1.cds</fullName>
    </submittedName>
</protein>
<gene>
    <name evidence="2" type="ORF">OKIOD_LOCUS5887</name>
</gene>
<proteinExistence type="predicted"/>
<sequence length="175" mass="20034">MASNSKNAYLEKTLIADFIRRGLTIYRNVEVGHKSAISLEQSPHNRELFAIIIQNASFSDEGMYFTEFETENSKYTSDLVNLYVNSIGPIMVEVIFFTVVVLSFLTMFCIVHNVRLWRTYGGFCRQNYPKSSKSSEISFLRKSYDDVILCSTYKSPYMPVATLSCKNLPSKVQDI</sequence>